<gene>
    <name evidence="1" type="ORF">SS50377_16736</name>
    <name evidence="2" type="ORF">SS50377_21025</name>
</gene>
<reference evidence="2" key="2">
    <citation type="submission" date="2020-12" db="EMBL/GenBank/DDBJ databases">
        <title>New Spironucleus salmonicida genome in near-complete chromosomes.</title>
        <authorList>
            <person name="Xu F."/>
            <person name="Kurt Z."/>
            <person name="Jimenez-Gonzalez A."/>
            <person name="Astvaldsson A."/>
            <person name="Andersson J.O."/>
            <person name="Svard S.G."/>
        </authorList>
    </citation>
    <scope>NUCLEOTIDE SEQUENCE</scope>
    <source>
        <strain evidence="2">ATCC 50377</strain>
    </source>
</reference>
<evidence type="ECO:0000313" key="1">
    <source>
        <dbReference type="EMBL" id="EST43687.1"/>
    </source>
</evidence>
<organism evidence="1">
    <name type="scientific">Spironucleus salmonicida</name>
    <dbReference type="NCBI Taxonomy" id="348837"/>
    <lineage>
        <taxon>Eukaryota</taxon>
        <taxon>Metamonada</taxon>
        <taxon>Diplomonadida</taxon>
        <taxon>Hexamitidae</taxon>
        <taxon>Hexamitinae</taxon>
        <taxon>Spironucleus</taxon>
    </lineage>
</organism>
<protein>
    <submittedName>
        <fullName evidence="1">Uncharacterized protein</fullName>
    </submittedName>
</protein>
<dbReference type="AlphaFoldDB" id="V6LGQ6"/>
<proteinExistence type="predicted"/>
<dbReference type="VEuPathDB" id="GiardiaDB:SS50377_21025"/>
<dbReference type="Proteomes" id="UP000018208">
    <property type="component" value="Unassembled WGS sequence"/>
</dbReference>
<evidence type="ECO:0000313" key="2">
    <source>
        <dbReference type="EMBL" id="KAH0577671.1"/>
    </source>
</evidence>
<sequence length="847" mass="99243">MSRGVQFLEQGHFISGFQQISSASQQVQTVAELIKLINVRKSNILNQNTNTEVFLQLSSSINQLKTEITRQRDRINQQIVSQAKFQSIVLQKANQLTKYQEELQNTAELQIIYSLVLNSTQQLDQIAQGMQQHIKYISQGSSTQAINLLPLREIINLVLDLENDKFIKLENLGINVVSKLQNQLKKYKLALYNQIIEPSFMIWLQHLKKQIPILGEKLFQPKNIKIDNKYRSQEEIGRCIQSLNIKDTSFSEQLIEFCIPFSKTLSIPQLEQKVGQIQFFRSFYYELYNFTDSLGYTDQLIESIQSKWYISLKLSLDKSQVSNMVSQYQSIIGYTSISQNFTQLLNQSQRQQLRLNFQENIQQFCIQMSKYQKYSPYLYQSDDDQEVLQEMIHDIYTFRQFLDLTHQHDVIDRIDTVNKHINQYWTYIFTSRLNSFFSKQFLLIIENSFSAHQINLEDQQWLTSVDYYLGIFQKSSIEFQLNLLKILMNYVDYIFIWLNKGQYKTPFIEQVLLLDIYMPTTLSETNFYEILTGINEFYLTSIQQYFEEKFKQCKSFLDTIHTFFLFTQLIPVFNSLNCFIQNSVYFDPASLFSSVLEIIKAKIQQFYILYVVPKIESIIIFIIRTGKLPLNLSIQTANMSIKNFQSNIPCSLKNINMIINFFVSILQFCDTKSLFENFAQFASFCIIKAACHQQKIISNNVYTNMLHHIKMIQGIVIEIEIFKIDDFSLMKNRYEILSKTVQKSCGELFNLVVKKKLSLQVQSPDPLSANDVFQYAEFRAIASLLRYKTPVQIQLPDSNREIKAMKVIDWVLLGKSEPTHIEPYNELYQSLQIGGFQAKKLMAKLIK</sequence>
<name>V6LGQ6_9EUKA</name>
<keyword evidence="3" id="KW-1185">Reference proteome</keyword>
<reference evidence="1 2" key="1">
    <citation type="journal article" date="2014" name="PLoS Genet.">
        <title>The Genome of Spironucleus salmonicida Highlights a Fish Pathogen Adapted to Fluctuating Environments.</title>
        <authorList>
            <person name="Xu F."/>
            <person name="Jerlstrom-Hultqvist J."/>
            <person name="Einarsson E."/>
            <person name="Astvaldsson A."/>
            <person name="Svard S.G."/>
            <person name="Andersson J.O."/>
        </authorList>
    </citation>
    <scope>NUCLEOTIDE SEQUENCE</scope>
    <source>
        <strain evidence="2">ATCC 50377</strain>
    </source>
</reference>
<dbReference type="EMBL" id="KI546135">
    <property type="protein sequence ID" value="EST43687.1"/>
    <property type="molecule type" value="Genomic_DNA"/>
</dbReference>
<evidence type="ECO:0000313" key="3">
    <source>
        <dbReference type="Proteomes" id="UP000018208"/>
    </source>
</evidence>
<accession>V6LGQ6</accession>
<dbReference type="EMBL" id="AUWU02000001">
    <property type="protein sequence ID" value="KAH0577671.1"/>
    <property type="molecule type" value="Genomic_DNA"/>
</dbReference>